<protein>
    <submittedName>
        <fullName evidence="2">Uncharacterized protein</fullName>
    </submittedName>
</protein>
<feature type="transmembrane region" description="Helical" evidence="1">
    <location>
        <begin position="49"/>
        <end position="73"/>
    </location>
</feature>
<keyword evidence="1" id="KW-1133">Transmembrane helix</keyword>
<gene>
    <name evidence="2" type="ORF">MB818_04310</name>
</gene>
<keyword evidence="1" id="KW-0472">Membrane</keyword>
<keyword evidence="1" id="KW-0812">Transmembrane</keyword>
<evidence type="ECO:0000256" key="1">
    <source>
        <dbReference type="SAM" id="Phobius"/>
    </source>
</evidence>
<evidence type="ECO:0000313" key="3">
    <source>
        <dbReference type="Proteomes" id="UP001165279"/>
    </source>
</evidence>
<dbReference type="Proteomes" id="UP001165279">
    <property type="component" value="Unassembled WGS sequence"/>
</dbReference>
<dbReference type="RefSeq" id="WP_238904112.1">
    <property type="nucleotide sequence ID" value="NZ_JAKOEM010000002.1"/>
</dbReference>
<sequence>MSHATIPYAAMQHTTGKPAHNGKIQPFLRHNRTNGSLTKLRQACDGGVAMIQVLFALWFCIVAAGPAAAGAWLREKGHGFTSVSATLYRFQGIYDYKTAVYAEWGMAERLTVGLDINEQPGLTGHALIFARYPLWDKASKGRFAAELGLGAHHWLGDWAMMHKLTLSYGKGVHTSWGDGWLAIDTAWEQRRGTRTDIYKLDLTVGLSTARRIDPMLQVETSYVLDHRLFWTVTPSLLIDGGKGKTWVLGLEHKSDLPGGLNIKFSLWREF</sequence>
<proteinExistence type="predicted"/>
<accession>A0ABS9NTT3</accession>
<comment type="caution">
    <text evidence="2">The sequence shown here is derived from an EMBL/GenBank/DDBJ whole genome shotgun (WGS) entry which is preliminary data.</text>
</comment>
<organism evidence="2 3">
    <name type="scientific">Ruegeria alba</name>
    <dbReference type="NCBI Taxonomy" id="2916756"/>
    <lineage>
        <taxon>Bacteria</taxon>
        <taxon>Pseudomonadati</taxon>
        <taxon>Pseudomonadota</taxon>
        <taxon>Alphaproteobacteria</taxon>
        <taxon>Rhodobacterales</taxon>
        <taxon>Roseobacteraceae</taxon>
        <taxon>Ruegeria</taxon>
    </lineage>
</organism>
<dbReference type="EMBL" id="JAKOEM010000002">
    <property type="protein sequence ID" value="MCG6557406.1"/>
    <property type="molecule type" value="Genomic_DNA"/>
</dbReference>
<keyword evidence="3" id="KW-1185">Reference proteome</keyword>
<name>A0ABS9NTT3_9RHOB</name>
<evidence type="ECO:0000313" key="2">
    <source>
        <dbReference type="EMBL" id="MCG6557406.1"/>
    </source>
</evidence>
<reference evidence="2" key="1">
    <citation type="submission" date="2022-02" db="EMBL/GenBank/DDBJ databases">
        <title>The genome sequence of Ruegeria sp. 1NDH52C.</title>
        <authorList>
            <person name="Du J."/>
        </authorList>
    </citation>
    <scope>NUCLEOTIDE SEQUENCE</scope>
    <source>
        <strain evidence="2">1NDH52C</strain>
    </source>
</reference>